<feature type="domain" description="4Fe-4S ferredoxin-type" evidence="5">
    <location>
        <begin position="961"/>
        <end position="991"/>
    </location>
</feature>
<evidence type="ECO:0000256" key="3">
    <source>
        <dbReference type="ARBA" id="ARBA00023014"/>
    </source>
</evidence>
<name>A0A3P3XTF8_9SPIR</name>
<dbReference type="Pfam" id="PF14691">
    <property type="entry name" value="Fer4_20"/>
    <property type="match status" value="1"/>
</dbReference>
<dbReference type="InterPro" id="IPR017900">
    <property type="entry name" value="4Fe4S_Fe_S_CS"/>
</dbReference>
<dbReference type="InterPro" id="IPR009051">
    <property type="entry name" value="Helical_ferredxn"/>
</dbReference>
<dbReference type="EMBL" id="FWDO01000005">
    <property type="protein sequence ID" value="SLM19369.1"/>
    <property type="molecule type" value="Genomic_DNA"/>
</dbReference>
<dbReference type="PANTHER" id="PTHR42783:SF3">
    <property type="entry name" value="GLUTAMATE SYNTHASE [NADPH] SMALL CHAIN-RELATED"/>
    <property type="match status" value="1"/>
</dbReference>
<protein>
    <recommendedName>
        <fullName evidence="5">4Fe-4S ferredoxin-type domain-containing protein</fullName>
    </recommendedName>
</protein>
<dbReference type="Gene3D" id="1.10.1060.10">
    <property type="entry name" value="Alpha-helical ferredoxin"/>
    <property type="match status" value="1"/>
</dbReference>
<dbReference type="PROSITE" id="PS00198">
    <property type="entry name" value="4FE4S_FER_1"/>
    <property type="match status" value="1"/>
</dbReference>
<keyword evidence="2" id="KW-0408">Iron</keyword>
<dbReference type="GO" id="GO:0046872">
    <property type="term" value="F:metal ion binding"/>
    <property type="evidence" value="ECO:0007669"/>
    <property type="project" value="UniProtKB-KW"/>
</dbReference>
<dbReference type="GO" id="GO:0016491">
    <property type="term" value="F:oxidoreductase activity"/>
    <property type="evidence" value="ECO:0007669"/>
    <property type="project" value="InterPro"/>
</dbReference>
<dbReference type="GO" id="GO:0051536">
    <property type="term" value="F:iron-sulfur cluster binding"/>
    <property type="evidence" value="ECO:0007669"/>
    <property type="project" value="UniProtKB-KW"/>
</dbReference>
<dbReference type="SUPFAM" id="SSF46548">
    <property type="entry name" value="alpha-helical ferredoxin"/>
    <property type="match status" value="1"/>
</dbReference>
<dbReference type="InterPro" id="IPR028261">
    <property type="entry name" value="DPD_II"/>
</dbReference>
<evidence type="ECO:0000313" key="6">
    <source>
        <dbReference type="EMBL" id="SLM19369.1"/>
    </source>
</evidence>
<evidence type="ECO:0000256" key="4">
    <source>
        <dbReference type="SAM" id="MobiDB-lite"/>
    </source>
</evidence>
<dbReference type="Gene3D" id="3.50.50.60">
    <property type="entry name" value="FAD/NAD(P)-binding domain"/>
    <property type="match status" value="4"/>
</dbReference>
<evidence type="ECO:0000256" key="1">
    <source>
        <dbReference type="ARBA" id="ARBA00022723"/>
    </source>
</evidence>
<dbReference type="Gene3D" id="3.30.70.20">
    <property type="match status" value="1"/>
</dbReference>
<sequence length="1069" mass="116658">MSKVMKTTSLSVLLERITGEYLAKGTIFEIPKATWLDVFEQESESTGLGIMSANVSIPLGPAAGPHTQIAPNLVAAFLSGARVFELKTVQENDHLDIDKPCIDALDEGHNVEWSTELTLEQARMEYLNAWIAINLLARMWSHKPSDFIFNMSVGYTLDGIKSEKMDAFIEGMRRPEAGDYWENAIEELQEFIESPKFIETFGQAALERARSIAEHMPVRPVHSVTLSTMHGCPPDEIERIGRYLIEEKGFDTYIKLNPTLIGYEAAREILDRLGWTDIILRRESFEHDLQFDMALGLIQKLTEAAVSRGRRFGIKLSNTLANVNDGCCLPGGERYMSGRALFPITVHLAAKLARAIPDFPARFSYCGGVSAFNAADLIKAGLGPLTIATDILKPGGYQRMAHMVKDVLAALQYAPAKPDAEALDALAESVFARPYYRKEWKEGTASIGRPLPLFDCFAAPCVEACPVKQKVSAYIAATGAGNADKGLSIILSDNPLPTITGVLCDHVCQEHCSRVDYEGAVRIRDVKLAAVRTAGTGLAAEVQAAWPRESRGRTAVVGAGPAGLACAWHLAQYGQKVVVFEKSPVPGGVPSNIIPSFRIAREDIAADIARLEKSGVEFRFGAEAASPKRLKDEGFDNIVIAHGAHGARELELKGGGVSVVHALEFLSVCMKVGPSHFEGSRHILVVGGGNTACDAVRMATRIPGVKSFRWSYRRTRREMPADIEELTNAVREATERNTGDPIGAPLKDTTKESPILGAGSLFDPAGPVLLELTLPETIEPGKAILRRMKLGEKDASGRRSPLPTEDTLELSCDLIITAVGEKPDAALLEDFGVEVGKSGLPVVDGETMESAVPGVYVCGDARRGPSSIIASEADGRTAAHSILRKQGIEPAEVDYRAPAPSSAARASRGKIFPPLSPEDPEFAKRESERCLSCDTACLRCVEVCPNRANMVIETDRAFDQPEQILHVDRLCNECGNCGLFCPWEGEPYTGKPTLFDSQKDMVASNNAGFTFIGNRERPRLLLRTEKSGEIVELPYFAWDGTISLPDHRQMVTLARTVWNEHRYLVEVHE</sequence>
<dbReference type="PANTHER" id="PTHR42783">
    <property type="entry name" value="GLUTAMATE SYNTHASE [NADPH] SMALL CHAIN"/>
    <property type="match status" value="1"/>
</dbReference>
<dbReference type="SUPFAM" id="SSF54862">
    <property type="entry name" value="4Fe-4S ferredoxins"/>
    <property type="match status" value="1"/>
</dbReference>
<dbReference type="Pfam" id="PF07992">
    <property type="entry name" value="Pyr_redox_2"/>
    <property type="match status" value="2"/>
</dbReference>
<dbReference type="SUPFAM" id="SSF51905">
    <property type="entry name" value="FAD/NAD(P)-binding domain"/>
    <property type="match status" value="1"/>
</dbReference>
<dbReference type="InterPro" id="IPR023753">
    <property type="entry name" value="FAD/NAD-binding_dom"/>
</dbReference>
<gene>
    <name evidence="6" type="ORF">SPIRO4BDMA_50884</name>
</gene>
<evidence type="ECO:0000259" key="5">
    <source>
        <dbReference type="PROSITE" id="PS51379"/>
    </source>
</evidence>
<organism evidence="6">
    <name type="scientific">uncultured spirochete</name>
    <dbReference type="NCBI Taxonomy" id="156406"/>
    <lineage>
        <taxon>Bacteria</taxon>
        <taxon>Pseudomonadati</taxon>
        <taxon>Spirochaetota</taxon>
        <taxon>Spirochaetia</taxon>
        <taxon>Spirochaetales</taxon>
        <taxon>environmental samples</taxon>
    </lineage>
</organism>
<proteinExistence type="predicted"/>
<keyword evidence="1" id="KW-0479">Metal-binding</keyword>
<dbReference type="AlphaFoldDB" id="A0A3P3XTF8"/>
<dbReference type="InterPro" id="IPR036188">
    <property type="entry name" value="FAD/NAD-bd_sf"/>
</dbReference>
<reference evidence="6" key="1">
    <citation type="submission" date="2017-02" db="EMBL/GenBank/DDBJ databases">
        <authorList>
            <person name="Regsiter A."/>
            <person name="William W."/>
        </authorList>
    </citation>
    <scope>NUCLEOTIDE SEQUENCE</scope>
    <source>
        <strain evidence="6">BdmA 4</strain>
    </source>
</reference>
<dbReference type="InterPro" id="IPR017896">
    <property type="entry name" value="4Fe4S_Fe-S-bd"/>
</dbReference>
<dbReference type="SUPFAM" id="SSF51395">
    <property type="entry name" value="FMN-linked oxidoreductases"/>
    <property type="match status" value="1"/>
</dbReference>
<feature type="region of interest" description="Disordered" evidence="4">
    <location>
        <begin position="898"/>
        <end position="920"/>
    </location>
</feature>
<keyword evidence="3" id="KW-0411">Iron-sulfur</keyword>
<dbReference type="PROSITE" id="PS51379">
    <property type="entry name" value="4FE4S_FER_2"/>
    <property type="match status" value="1"/>
</dbReference>
<accession>A0A3P3XTF8</accession>
<dbReference type="PRINTS" id="PR00419">
    <property type="entry name" value="ADXRDTASE"/>
</dbReference>
<evidence type="ECO:0000256" key="2">
    <source>
        <dbReference type="ARBA" id="ARBA00023004"/>
    </source>
</evidence>